<protein>
    <submittedName>
        <fullName evidence="3">Testis-expressed protein 26 isoform X1</fullName>
    </submittedName>
</protein>
<evidence type="ECO:0000313" key="2">
    <source>
        <dbReference type="Proteomes" id="UP000515165"/>
    </source>
</evidence>
<dbReference type="PANTHER" id="PTHR33769">
    <property type="entry name" value="TESTIS-EXPRESSED PROTEIN 26 ISOFORM X3"/>
    <property type="match status" value="1"/>
</dbReference>
<dbReference type="InterPro" id="IPR043460">
    <property type="entry name" value="MEDAG/TEX26"/>
</dbReference>
<dbReference type="Proteomes" id="UP000515165">
    <property type="component" value="Chromosome 3"/>
</dbReference>
<dbReference type="AlphaFoldDB" id="A0A6J2CRH9"/>
<dbReference type="GeneID" id="113920058"/>
<reference evidence="3" key="1">
    <citation type="submission" date="2025-08" db="UniProtKB">
        <authorList>
            <consortium name="RefSeq"/>
        </authorList>
    </citation>
    <scope>IDENTIFICATION</scope>
    <source>
        <tissue evidence="3">Blood</tissue>
    </source>
</reference>
<feature type="compositionally biased region" description="Polar residues" evidence="1">
    <location>
        <begin position="1"/>
        <end position="10"/>
    </location>
</feature>
<evidence type="ECO:0000256" key="1">
    <source>
        <dbReference type="SAM" id="MobiDB-lite"/>
    </source>
</evidence>
<dbReference type="GO" id="GO:0005737">
    <property type="term" value="C:cytoplasm"/>
    <property type="evidence" value="ECO:0007669"/>
    <property type="project" value="TreeGrafter"/>
</dbReference>
<organism evidence="2 3">
    <name type="scientific">Zalophus californianus</name>
    <name type="common">California sealion</name>
    <dbReference type="NCBI Taxonomy" id="9704"/>
    <lineage>
        <taxon>Eukaryota</taxon>
        <taxon>Metazoa</taxon>
        <taxon>Chordata</taxon>
        <taxon>Craniata</taxon>
        <taxon>Vertebrata</taxon>
        <taxon>Euteleostomi</taxon>
        <taxon>Mammalia</taxon>
        <taxon>Eutheria</taxon>
        <taxon>Laurasiatheria</taxon>
        <taxon>Carnivora</taxon>
        <taxon>Caniformia</taxon>
        <taxon>Pinnipedia</taxon>
        <taxon>Otariidae</taxon>
        <taxon>Zalophus</taxon>
    </lineage>
</organism>
<dbReference type="OrthoDB" id="5984625at2759"/>
<accession>A0A6J2CRH9</accession>
<dbReference type="PANTHER" id="PTHR33769:SF1">
    <property type="entry name" value="TESTIS-EXPRESSED PROTEIN 26"/>
    <property type="match status" value="1"/>
</dbReference>
<proteinExistence type="predicted"/>
<name>A0A6J2CRH9_ZALCA</name>
<dbReference type="KEGG" id="zca:113920058"/>
<dbReference type="CTD" id="122046"/>
<evidence type="ECO:0000313" key="3">
    <source>
        <dbReference type="RefSeq" id="XP_027446016.1"/>
    </source>
</evidence>
<feature type="region of interest" description="Disordered" evidence="1">
    <location>
        <begin position="1"/>
        <end position="49"/>
    </location>
</feature>
<gene>
    <name evidence="3" type="primary">TEX26</name>
</gene>
<keyword evidence="2" id="KW-1185">Reference proteome</keyword>
<sequence length="351" mass="40470">MKRSPYTSRTCRPPAELRKVTRVSMATRHKAAVRSPQHPVQQEQRAPPRPLLSRMAQTGLEAACPSQSGHKIQPSHTTWDSYATTMRTAYTPKTGAMPPLIRQKSIRRLGYTYSLSDPIPNQTQYNDEYVWKTYSKEDWIKNGTSGGIRRHKSHPSQDFFLWTLPQGQPAASIKSYLPWKIATEEKVRKAISNQFISNTRRDFVDRAKAQKIKESSPMSLEWKKLLPRPADTEFRRNYQVPAKIPELQDFSFKYGCYSSLPVASQGLVPAVLYSHMRIQERKRKQTTYQSDYGKAYLDFLTILNSFTPSQVTEYLQSVSYKDRQILNRFIRSHCDSGMGQKNKGNSSNEKY</sequence>
<dbReference type="RefSeq" id="XP_027446016.1">
    <property type="nucleotide sequence ID" value="XM_027590215.2"/>
</dbReference>